<dbReference type="AlphaFoldDB" id="A0A2K0WUU9"/>
<evidence type="ECO:0000313" key="6">
    <source>
        <dbReference type="EMBL" id="PNP86050.1"/>
    </source>
</evidence>
<dbReference type="PANTHER" id="PTHR48022:SF72">
    <property type="entry name" value="MAJOR FACILITATOR SUPERFAMILY (MFS) PROFILE DOMAIN-CONTAINING PROTEIN-RELATED"/>
    <property type="match status" value="1"/>
</dbReference>
<keyword evidence="7" id="KW-1185">Reference proteome</keyword>
<dbReference type="EMBL" id="MTQA01000018">
    <property type="protein sequence ID" value="PNP86050.1"/>
    <property type="molecule type" value="Genomic_DNA"/>
</dbReference>
<dbReference type="Proteomes" id="UP000236664">
    <property type="component" value="Unassembled WGS sequence"/>
</dbReference>
<gene>
    <name evidence="6" type="ORF">FNYG_01106</name>
</gene>
<dbReference type="InterPro" id="IPR050360">
    <property type="entry name" value="MFS_Sugar_Transporters"/>
</dbReference>
<accession>A0A2K0WUU9</accession>
<dbReference type="Pfam" id="PF00083">
    <property type="entry name" value="Sugar_tr"/>
    <property type="match status" value="1"/>
</dbReference>
<evidence type="ECO:0000256" key="5">
    <source>
        <dbReference type="SAM" id="Phobius"/>
    </source>
</evidence>
<dbReference type="GO" id="GO:0005351">
    <property type="term" value="F:carbohydrate:proton symporter activity"/>
    <property type="evidence" value="ECO:0007669"/>
    <property type="project" value="TreeGrafter"/>
</dbReference>
<sequence length="93" mass="10708">MEAEAEGSTSWASTFRKDKVSTRYRVFLAWFVQFMNQAGGINLVVYYILTVLTVNVGLEHRLAQIIAGCIQLMFPIGSLLLRWLWTRWVVDLP</sequence>
<evidence type="ECO:0000256" key="3">
    <source>
        <dbReference type="ARBA" id="ARBA00022989"/>
    </source>
</evidence>
<keyword evidence="2 5" id="KW-0812">Transmembrane</keyword>
<comment type="subcellular location">
    <subcellularLocation>
        <location evidence="1">Membrane</location>
        <topology evidence="1">Multi-pass membrane protein</topology>
    </subcellularLocation>
</comment>
<dbReference type="SUPFAM" id="SSF103473">
    <property type="entry name" value="MFS general substrate transporter"/>
    <property type="match status" value="1"/>
</dbReference>
<proteinExistence type="predicted"/>
<evidence type="ECO:0000256" key="1">
    <source>
        <dbReference type="ARBA" id="ARBA00004141"/>
    </source>
</evidence>
<organism evidence="6 7">
    <name type="scientific">Gibberella nygamai</name>
    <name type="common">Bean root rot disease fungus</name>
    <name type="synonym">Fusarium nygamai</name>
    <dbReference type="NCBI Taxonomy" id="42673"/>
    <lineage>
        <taxon>Eukaryota</taxon>
        <taxon>Fungi</taxon>
        <taxon>Dikarya</taxon>
        <taxon>Ascomycota</taxon>
        <taxon>Pezizomycotina</taxon>
        <taxon>Sordariomycetes</taxon>
        <taxon>Hypocreomycetidae</taxon>
        <taxon>Hypocreales</taxon>
        <taxon>Nectriaceae</taxon>
        <taxon>Fusarium</taxon>
        <taxon>Fusarium fujikuroi species complex</taxon>
    </lineage>
</organism>
<dbReference type="InterPro" id="IPR036259">
    <property type="entry name" value="MFS_trans_sf"/>
</dbReference>
<name>A0A2K0WUU9_GIBNY</name>
<evidence type="ECO:0000313" key="7">
    <source>
        <dbReference type="Proteomes" id="UP000236664"/>
    </source>
</evidence>
<protein>
    <recommendedName>
        <fullName evidence="8">MFS transporter</fullName>
    </recommendedName>
</protein>
<evidence type="ECO:0000256" key="2">
    <source>
        <dbReference type="ARBA" id="ARBA00022692"/>
    </source>
</evidence>
<dbReference type="Gene3D" id="1.20.1250.20">
    <property type="entry name" value="MFS general substrate transporter like domains"/>
    <property type="match status" value="1"/>
</dbReference>
<dbReference type="GO" id="GO:0016020">
    <property type="term" value="C:membrane"/>
    <property type="evidence" value="ECO:0007669"/>
    <property type="project" value="UniProtKB-SubCell"/>
</dbReference>
<dbReference type="PANTHER" id="PTHR48022">
    <property type="entry name" value="PLASTIDIC GLUCOSE TRANSPORTER 4"/>
    <property type="match status" value="1"/>
</dbReference>
<comment type="caution">
    <text evidence="6">The sequence shown here is derived from an EMBL/GenBank/DDBJ whole genome shotgun (WGS) entry which is preliminary data.</text>
</comment>
<reference evidence="6 7" key="1">
    <citation type="submission" date="2017-06" db="EMBL/GenBank/DDBJ databases">
        <title>Genome of Fusarium nygamai isolate CS10214.</title>
        <authorList>
            <person name="Gardiner D.M."/>
            <person name="Obanor F."/>
            <person name="Kazan K."/>
        </authorList>
    </citation>
    <scope>NUCLEOTIDE SEQUENCE [LARGE SCALE GENOMIC DNA]</scope>
    <source>
        <strain evidence="6 7">CS10214</strain>
    </source>
</reference>
<dbReference type="OrthoDB" id="6612291at2759"/>
<feature type="transmembrane region" description="Helical" evidence="5">
    <location>
        <begin position="26"/>
        <end position="49"/>
    </location>
</feature>
<dbReference type="InterPro" id="IPR005828">
    <property type="entry name" value="MFS_sugar_transport-like"/>
</dbReference>
<evidence type="ECO:0000256" key="4">
    <source>
        <dbReference type="ARBA" id="ARBA00023136"/>
    </source>
</evidence>
<keyword evidence="4 5" id="KW-0472">Membrane</keyword>
<feature type="transmembrane region" description="Helical" evidence="5">
    <location>
        <begin position="61"/>
        <end position="85"/>
    </location>
</feature>
<evidence type="ECO:0008006" key="8">
    <source>
        <dbReference type="Google" id="ProtNLM"/>
    </source>
</evidence>
<keyword evidence="3 5" id="KW-1133">Transmembrane helix</keyword>